<feature type="transmembrane region" description="Helical" evidence="1">
    <location>
        <begin position="38"/>
        <end position="58"/>
    </location>
</feature>
<comment type="caution">
    <text evidence="3">The sequence shown here is derived from an EMBL/GenBank/DDBJ whole genome shotgun (WGS) entry which is preliminary data.</text>
</comment>
<feature type="non-terminal residue" evidence="3">
    <location>
        <position position="312"/>
    </location>
</feature>
<dbReference type="GO" id="GO:0003677">
    <property type="term" value="F:DNA binding"/>
    <property type="evidence" value="ECO:0007669"/>
    <property type="project" value="InterPro"/>
</dbReference>
<organism evidence="3">
    <name type="scientific">termite gut metagenome</name>
    <dbReference type="NCBI Taxonomy" id="433724"/>
    <lineage>
        <taxon>unclassified sequences</taxon>
        <taxon>metagenomes</taxon>
        <taxon>organismal metagenomes</taxon>
    </lineage>
</organism>
<dbReference type="EMBL" id="SNRY01006168">
    <property type="protein sequence ID" value="KAA6313195.1"/>
    <property type="molecule type" value="Genomic_DNA"/>
</dbReference>
<reference evidence="3" key="1">
    <citation type="submission" date="2019-03" db="EMBL/GenBank/DDBJ databases">
        <title>Single cell metagenomics reveals metabolic interactions within the superorganism composed of flagellate Streblomastix strix and complex community of Bacteroidetes bacteria on its surface.</title>
        <authorList>
            <person name="Treitli S.C."/>
            <person name="Kolisko M."/>
            <person name="Husnik F."/>
            <person name="Keeling P."/>
            <person name="Hampl V."/>
        </authorList>
    </citation>
    <scope>NUCLEOTIDE SEQUENCE</scope>
    <source>
        <strain evidence="3">STM</strain>
    </source>
</reference>
<accession>A0A5J4PUQ8</accession>
<keyword evidence="1" id="KW-0472">Membrane</keyword>
<protein>
    <recommendedName>
        <fullName evidence="2">DNA methylase adenine-specific domain-containing protein</fullName>
    </recommendedName>
</protein>
<sequence>MPGFFVNLPAIRFFHFRFAPSLKQILARSGRTDTGSSCILAILILLLLSVIKSTVHLIRSLMWLASMIIILLVGILLFIALIVDIFRQLRNISGKQSPVEALNLLFKLLISLEEDYTKIDCLKWNIDDIAAPQQFNYYVDLIQQGVNSITPQLDLILRHISGALFQEAHREVIYFDYQQDLFGGASNRLITKDNAYSSVHYTPQYLARSIVENCLKQIDSLSSKESLKIFDPACGSSEFFIETLKQLKNWGFRGSVQVIGWDSSESAVSTSYTNPLSNSGFNPIEKRDRFQSIFIKLAYYFNQPAFYLPQAV</sequence>
<evidence type="ECO:0000259" key="2">
    <source>
        <dbReference type="Pfam" id="PF02384"/>
    </source>
</evidence>
<dbReference type="AlphaFoldDB" id="A0A5J4PUQ8"/>
<proteinExistence type="predicted"/>
<feature type="domain" description="DNA methylase adenine-specific" evidence="2">
    <location>
        <begin position="199"/>
        <end position="270"/>
    </location>
</feature>
<dbReference type="Pfam" id="PF02384">
    <property type="entry name" value="N6_Mtase"/>
    <property type="match status" value="1"/>
</dbReference>
<dbReference type="GO" id="GO:0008170">
    <property type="term" value="F:N-methyltransferase activity"/>
    <property type="evidence" value="ECO:0007669"/>
    <property type="project" value="InterPro"/>
</dbReference>
<evidence type="ECO:0000313" key="3">
    <source>
        <dbReference type="EMBL" id="KAA6313195.1"/>
    </source>
</evidence>
<gene>
    <name evidence="3" type="ORF">EZS27_035993</name>
</gene>
<evidence type="ECO:0000256" key="1">
    <source>
        <dbReference type="SAM" id="Phobius"/>
    </source>
</evidence>
<keyword evidence="1" id="KW-1133">Transmembrane helix</keyword>
<dbReference type="InterPro" id="IPR029063">
    <property type="entry name" value="SAM-dependent_MTases_sf"/>
</dbReference>
<name>A0A5J4PUQ8_9ZZZZ</name>
<dbReference type="Gene3D" id="3.40.50.150">
    <property type="entry name" value="Vaccinia Virus protein VP39"/>
    <property type="match status" value="1"/>
</dbReference>
<dbReference type="InterPro" id="IPR003356">
    <property type="entry name" value="DNA_methylase_A-5"/>
</dbReference>
<feature type="transmembrane region" description="Helical" evidence="1">
    <location>
        <begin position="64"/>
        <end position="86"/>
    </location>
</feature>
<keyword evidence="1" id="KW-0812">Transmembrane</keyword>
<dbReference type="SUPFAM" id="SSF53335">
    <property type="entry name" value="S-adenosyl-L-methionine-dependent methyltransferases"/>
    <property type="match status" value="1"/>
</dbReference>